<dbReference type="PANTHER" id="PTHR37946">
    <property type="entry name" value="SLL1969 PROTEIN"/>
    <property type="match status" value="1"/>
</dbReference>
<proteinExistence type="predicted"/>
<dbReference type="GO" id="GO:0003824">
    <property type="term" value="F:catalytic activity"/>
    <property type="evidence" value="ECO:0007669"/>
    <property type="project" value="UniProtKB-ARBA"/>
</dbReference>
<sequence length="305" mass="33926">MQLRATETSLIDADLVLIHGFWSSPATWDQVAERVQADLDLRGLRVHRFRYESPKLPMPFAATRIPDYNDVAQSLRSYLAATVSGRDTAIVTHSQGGLILQRFLAWMLNEGYGQELASVKLVLMLACPNEGSEFSRSIRKMAGFGRHAQARDLQVLSSDVTDARRTVLRQVVYTDTVSARECRIPFRVYAGRSDRIVTRASAQSVFPEAETLPGDHSSILHAAQADNLTFPTLKRHLVETFGQRPAITVTGDGAVAPPSPDSTEPVNGENVVVRWNPDSRTVDFITTPDVALSWIRELREEQPDE</sequence>
<keyword evidence="3" id="KW-1185">Reference proteome</keyword>
<dbReference type="Proteomes" id="UP000282312">
    <property type="component" value="Unassembled WGS sequence"/>
</dbReference>
<gene>
    <name evidence="2" type="ORF">DLJ59_06885</name>
</gene>
<comment type="caution">
    <text evidence="2">The sequence shown here is derived from an EMBL/GenBank/DDBJ whole genome shotgun (WGS) entry which is preliminary data.</text>
</comment>
<reference evidence="2 3" key="1">
    <citation type="submission" date="2018-05" db="EMBL/GenBank/DDBJ databases">
        <title>Micromonospora from Atacama Desert.</title>
        <authorList>
            <person name="Carro L."/>
            <person name="Goodfellow M."/>
            <person name="Klenk H.-P."/>
        </authorList>
    </citation>
    <scope>NUCLEOTIDE SEQUENCE [LARGE SCALE GENOMIC DNA]</scope>
    <source>
        <strain evidence="2 3">LB39</strain>
    </source>
</reference>
<dbReference type="Pfam" id="PF12697">
    <property type="entry name" value="Abhydrolase_6"/>
    <property type="match status" value="1"/>
</dbReference>
<accession>A0A3N9WY94</accession>
<name>A0A3N9WY94_9ACTN</name>
<dbReference type="Gene3D" id="3.40.50.1820">
    <property type="entry name" value="alpha/beta hydrolase"/>
    <property type="match status" value="1"/>
</dbReference>
<dbReference type="PANTHER" id="PTHR37946:SF1">
    <property type="entry name" value="SLL1969 PROTEIN"/>
    <property type="match status" value="1"/>
</dbReference>
<dbReference type="AlphaFoldDB" id="A0A3N9WY94"/>
<feature type="domain" description="AB hydrolase-1" evidence="1">
    <location>
        <begin position="15"/>
        <end position="219"/>
    </location>
</feature>
<dbReference type="EMBL" id="QGSZ01000150">
    <property type="protein sequence ID" value="RQX05719.1"/>
    <property type="molecule type" value="Genomic_DNA"/>
</dbReference>
<dbReference type="SUPFAM" id="SSF53474">
    <property type="entry name" value="alpha/beta-Hydrolases"/>
    <property type="match status" value="1"/>
</dbReference>
<evidence type="ECO:0000313" key="3">
    <source>
        <dbReference type="Proteomes" id="UP000282312"/>
    </source>
</evidence>
<protein>
    <recommendedName>
        <fullName evidence="1">AB hydrolase-1 domain-containing protein</fullName>
    </recommendedName>
</protein>
<organism evidence="2 3">
    <name type="scientific">Micromonospora inaquosa</name>
    <dbReference type="NCBI Taxonomy" id="2203716"/>
    <lineage>
        <taxon>Bacteria</taxon>
        <taxon>Bacillati</taxon>
        <taxon>Actinomycetota</taxon>
        <taxon>Actinomycetes</taxon>
        <taxon>Micromonosporales</taxon>
        <taxon>Micromonosporaceae</taxon>
        <taxon>Micromonospora</taxon>
    </lineage>
</organism>
<dbReference type="InterPro" id="IPR000073">
    <property type="entry name" value="AB_hydrolase_1"/>
</dbReference>
<evidence type="ECO:0000313" key="2">
    <source>
        <dbReference type="EMBL" id="RQX05719.1"/>
    </source>
</evidence>
<evidence type="ECO:0000259" key="1">
    <source>
        <dbReference type="Pfam" id="PF12697"/>
    </source>
</evidence>
<dbReference type="InterPro" id="IPR029058">
    <property type="entry name" value="AB_hydrolase_fold"/>
</dbReference>